<evidence type="ECO:0000313" key="2">
    <source>
        <dbReference type="Proteomes" id="UP000640052"/>
    </source>
</evidence>
<comment type="caution">
    <text evidence="1">The sequence shown here is derived from an EMBL/GenBank/DDBJ whole genome shotgun (WGS) entry which is preliminary data.</text>
</comment>
<dbReference type="EMBL" id="BOOA01000169">
    <property type="protein sequence ID" value="GIH29803.1"/>
    <property type="molecule type" value="Genomic_DNA"/>
</dbReference>
<name>A0A919QLA5_9ACTN</name>
<dbReference type="RefSeq" id="WP_204046427.1">
    <property type="nucleotide sequence ID" value="NZ_BOOA01000169.1"/>
</dbReference>
<proteinExistence type="predicted"/>
<accession>A0A919QLA5</accession>
<dbReference type="AlphaFoldDB" id="A0A919QLA5"/>
<organism evidence="1 2">
    <name type="scientific">Acrocarpospora phusangensis</name>
    <dbReference type="NCBI Taxonomy" id="1070424"/>
    <lineage>
        <taxon>Bacteria</taxon>
        <taxon>Bacillati</taxon>
        <taxon>Actinomycetota</taxon>
        <taxon>Actinomycetes</taxon>
        <taxon>Streptosporangiales</taxon>
        <taxon>Streptosporangiaceae</taxon>
        <taxon>Acrocarpospora</taxon>
    </lineage>
</organism>
<gene>
    <name evidence="1" type="ORF">Aph01nite_81130</name>
</gene>
<sequence length="72" mass="8113">MTTTTATQIPTERLIEGVGFQIVNVIDPRDGRYVRQLRHRGTVAQARAQAEIGFVHDTDPRWLELRAIILGS</sequence>
<evidence type="ECO:0000313" key="1">
    <source>
        <dbReference type="EMBL" id="GIH29803.1"/>
    </source>
</evidence>
<protein>
    <submittedName>
        <fullName evidence="1">Uncharacterized protein</fullName>
    </submittedName>
</protein>
<dbReference type="Proteomes" id="UP000640052">
    <property type="component" value="Unassembled WGS sequence"/>
</dbReference>
<keyword evidence="2" id="KW-1185">Reference proteome</keyword>
<reference evidence="1" key="1">
    <citation type="submission" date="2021-01" db="EMBL/GenBank/DDBJ databases">
        <title>Whole genome shotgun sequence of Acrocarpospora phusangensis NBRC 108782.</title>
        <authorList>
            <person name="Komaki H."/>
            <person name="Tamura T."/>
        </authorList>
    </citation>
    <scope>NUCLEOTIDE SEQUENCE</scope>
    <source>
        <strain evidence="1">NBRC 108782</strain>
    </source>
</reference>